<feature type="domain" description="Putative auto-transporter adhesin head GIN" evidence="1">
    <location>
        <begin position="41"/>
        <end position="223"/>
    </location>
</feature>
<dbReference type="RefSeq" id="WP_138658429.1">
    <property type="nucleotide sequence ID" value="NZ_VATY01000002.1"/>
</dbReference>
<comment type="caution">
    <text evidence="2">The sequence shown here is derived from an EMBL/GenBank/DDBJ whole genome shotgun (WGS) entry which is preliminary data.</text>
</comment>
<dbReference type="Pfam" id="PF10988">
    <property type="entry name" value="DUF2807"/>
    <property type="match status" value="1"/>
</dbReference>
<name>A0A5S3PRS3_9FLAO</name>
<sequence length="240" mass="26194">MKTKSIVIILFLGLGLLTSCDHDTIRASDEVSSLDYSIPEYSTVKVSNAFNTRVTFSDTEESIRIEANENLHDRIIVQREGSSLVIRLKKFTSVRGNATLNAYIVTKDISKFDISEASKLILENLWDTEDGRIELSGASNFTGEIATKHLNLDMSGASSLDLYGNSVSLDADLSGSSDIRDFDLSVKDLKIEMSGASEAYLSISESIDIRASGASSLKFKGDAKITYKRLSGASEIVKID</sequence>
<dbReference type="OrthoDB" id="1444301at2"/>
<dbReference type="PROSITE" id="PS51257">
    <property type="entry name" value="PROKAR_LIPOPROTEIN"/>
    <property type="match status" value="1"/>
</dbReference>
<proteinExistence type="predicted"/>
<organism evidence="2 3">
    <name type="scientific">Maribacter algarum</name>
    <name type="common">ex Zhang et al. 2020</name>
    <dbReference type="NCBI Taxonomy" id="2578118"/>
    <lineage>
        <taxon>Bacteria</taxon>
        <taxon>Pseudomonadati</taxon>
        <taxon>Bacteroidota</taxon>
        <taxon>Flavobacteriia</taxon>
        <taxon>Flavobacteriales</taxon>
        <taxon>Flavobacteriaceae</taxon>
        <taxon>Maribacter</taxon>
    </lineage>
</organism>
<accession>A0A5S3PRS3</accession>
<dbReference type="InterPro" id="IPR021255">
    <property type="entry name" value="DUF2807"/>
</dbReference>
<keyword evidence="3" id="KW-1185">Reference proteome</keyword>
<gene>
    <name evidence="2" type="ORF">FEE95_13080</name>
</gene>
<dbReference type="Proteomes" id="UP000310314">
    <property type="component" value="Unassembled WGS sequence"/>
</dbReference>
<evidence type="ECO:0000313" key="3">
    <source>
        <dbReference type="Proteomes" id="UP000310314"/>
    </source>
</evidence>
<protein>
    <submittedName>
        <fullName evidence="2">DUF2807 domain-containing protein</fullName>
    </submittedName>
</protein>
<reference evidence="2 3" key="1">
    <citation type="submission" date="2019-05" db="EMBL/GenBank/DDBJ databases">
        <authorList>
            <person name="Zhang J.-Y."/>
            <person name="Feg X."/>
            <person name="Du Z.-J."/>
        </authorList>
    </citation>
    <scope>NUCLEOTIDE SEQUENCE [LARGE SCALE GENOMIC DNA]</scope>
    <source>
        <strain evidence="2 3">RZ26</strain>
    </source>
</reference>
<evidence type="ECO:0000313" key="2">
    <source>
        <dbReference type="EMBL" id="TMM57412.1"/>
    </source>
</evidence>
<dbReference type="AlphaFoldDB" id="A0A5S3PRS3"/>
<evidence type="ECO:0000259" key="1">
    <source>
        <dbReference type="Pfam" id="PF10988"/>
    </source>
</evidence>
<dbReference type="EMBL" id="VATY01000002">
    <property type="protein sequence ID" value="TMM57412.1"/>
    <property type="molecule type" value="Genomic_DNA"/>
</dbReference>
<dbReference type="Gene3D" id="2.160.20.120">
    <property type="match status" value="1"/>
</dbReference>